<gene>
    <name evidence="7" type="ORF">GHT06_010064</name>
</gene>
<comment type="caution">
    <text evidence="3">Lacks conserved residue(s) required for the propagation of feature annotation.</text>
</comment>
<dbReference type="PANTHER" id="PTHR47849">
    <property type="entry name" value="CHITIN-BINDING LECTIN 1"/>
    <property type="match status" value="1"/>
</dbReference>
<keyword evidence="4" id="KW-0472">Membrane</keyword>
<evidence type="ECO:0000256" key="4">
    <source>
        <dbReference type="SAM" id="Phobius"/>
    </source>
</evidence>
<keyword evidence="4" id="KW-0812">Transmembrane</keyword>
<sequence length="471" mass="53366">MFLPQKGVTISICRALFLGFLQIYGCEAMRCGAKFENSKCSNNLCCSISGYCGETIDHCFTMCNPKYGRCDPFKVNASIGFAIVGNQCGSSNSFRYCAGSMCCSEYGYCDDVSDEHCGDGCQPYYGRCQAIAKCNLPSYNGHIFPEMQSQQRTSTSKKKNYWYFLCEPEHIVKNVTRRLQPVTCNQIDGTWPADYYPECVENAAFKAFEPDVITDVAFDGNLITCDEKPRKSQVKIQIDNAHALIQDVRITVRESGNYRFNVLIVDIIRQNNMTVRYTKLFDGIIKYGQTVVFFPQMKTPLMNKARRFIHLTPHVGIRICEIEVHSYNSGKWNEIMLIAVGMSSVIFFLLAALIVTVFCLRNQSRTRPVAAGSTNQTQIRNKYLSRISQSAPLPPSPDVAFLDSHSFDHDENHYEYEEIVTYTDVSQPQTNRMQTTESLYLESSYDEAISLGMLLDKPYLPPPPVPRFSTE</sequence>
<feature type="domain" description="Chitin-binding type-1" evidence="6">
    <location>
        <begin position="85"/>
        <end position="130"/>
    </location>
</feature>
<keyword evidence="2 3" id="KW-1015">Disulfide bond</keyword>
<organism evidence="7 8">
    <name type="scientific">Daphnia sinensis</name>
    <dbReference type="NCBI Taxonomy" id="1820382"/>
    <lineage>
        <taxon>Eukaryota</taxon>
        <taxon>Metazoa</taxon>
        <taxon>Ecdysozoa</taxon>
        <taxon>Arthropoda</taxon>
        <taxon>Crustacea</taxon>
        <taxon>Branchiopoda</taxon>
        <taxon>Diplostraca</taxon>
        <taxon>Cladocera</taxon>
        <taxon>Anomopoda</taxon>
        <taxon>Daphniidae</taxon>
        <taxon>Daphnia</taxon>
        <taxon>Daphnia similis group</taxon>
    </lineage>
</organism>
<protein>
    <recommendedName>
        <fullName evidence="6">Chitin-binding type-1 domain-containing protein</fullName>
    </recommendedName>
</protein>
<feature type="disulfide bond" evidence="3">
    <location>
        <begin position="40"/>
        <end position="52"/>
    </location>
</feature>
<dbReference type="EMBL" id="WJBH02000002">
    <property type="protein sequence ID" value="KAI9562610.1"/>
    <property type="molecule type" value="Genomic_DNA"/>
</dbReference>
<evidence type="ECO:0000256" key="5">
    <source>
        <dbReference type="SAM" id="SignalP"/>
    </source>
</evidence>
<keyword evidence="8" id="KW-1185">Reference proteome</keyword>
<reference evidence="7 8" key="1">
    <citation type="submission" date="2022-05" db="EMBL/GenBank/DDBJ databases">
        <title>A multi-omics perspective on studying reproductive biology in Daphnia sinensis.</title>
        <authorList>
            <person name="Jia J."/>
        </authorList>
    </citation>
    <scope>NUCLEOTIDE SEQUENCE [LARGE SCALE GENOMIC DNA]</scope>
    <source>
        <strain evidence="7 8">WSL</strain>
    </source>
</reference>
<dbReference type="Proteomes" id="UP000820818">
    <property type="component" value="Linkage Group LG2"/>
</dbReference>
<dbReference type="AlphaFoldDB" id="A0AAD5LIE4"/>
<comment type="caution">
    <text evidence="7">The sequence shown here is derived from an EMBL/GenBank/DDBJ whole genome shotgun (WGS) entry which is preliminary data.</text>
</comment>
<dbReference type="PROSITE" id="PS50941">
    <property type="entry name" value="CHIT_BIND_I_2"/>
    <property type="match status" value="2"/>
</dbReference>
<feature type="disulfide bond" evidence="3">
    <location>
        <begin position="45"/>
        <end position="59"/>
    </location>
</feature>
<accession>A0AAD5LIE4</accession>
<feature type="disulfide bond" evidence="3">
    <location>
        <begin position="97"/>
        <end position="109"/>
    </location>
</feature>
<evidence type="ECO:0000313" key="7">
    <source>
        <dbReference type="EMBL" id="KAI9562610.1"/>
    </source>
</evidence>
<feature type="transmembrane region" description="Helical" evidence="4">
    <location>
        <begin position="335"/>
        <end position="360"/>
    </location>
</feature>
<proteinExistence type="predicted"/>
<dbReference type="CDD" id="cd00035">
    <property type="entry name" value="ChtBD1"/>
    <property type="match status" value="2"/>
</dbReference>
<dbReference type="InterPro" id="IPR036861">
    <property type="entry name" value="Endochitinase-like_sf"/>
</dbReference>
<name>A0AAD5LIE4_9CRUS</name>
<dbReference type="Pfam" id="PF00187">
    <property type="entry name" value="Chitin_bind_1"/>
    <property type="match status" value="1"/>
</dbReference>
<feature type="chain" id="PRO_5042027889" description="Chitin-binding type-1 domain-containing protein" evidence="5">
    <location>
        <begin position="29"/>
        <end position="471"/>
    </location>
</feature>
<dbReference type="PANTHER" id="PTHR47849:SF8">
    <property type="entry name" value="LECTIN"/>
    <property type="match status" value="1"/>
</dbReference>
<keyword evidence="4" id="KW-1133">Transmembrane helix</keyword>
<dbReference type="Gene3D" id="3.30.60.10">
    <property type="entry name" value="Endochitinase-like"/>
    <property type="match status" value="2"/>
</dbReference>
<dbReference type="SUPFAM" id="SSF57016">
    <property type="entry name" value="Plant lectins/antimicrobial peptides"/>
    <property type="match status" value="2"/>
</dbReference>
<keyword evidence="1 3" id="KW-0147">Chitin-binding</keyword>
<evidence type="ECO:0000256" key="2">
    <source>
        <dbReference type="ARBA" id="ARBA00023157"/>
    </source>
</evidence>
<feature type="disulfide bond" evidence="3">
    <location>
        <begin position="31"/>
        <end position="46"/>
    </location>
</feature>
<dbReference type="InterPro" id="IPR001002">
    <property type="entry name" value="Chitin-bd_1"/>
</dbReference>
<dbReference type="SMART" id="SM00270">
    <property type="entry name" value="ChtBD1"/>
    <property type="match status" value="2"/>
</dbReference>
<feature type="disulfide bond" evidence="3">
    <location>
        <begin position="88"/>
        <end position="103"/>
    </location>
</feature>
<evidence type="ECO:0000256" key="1">
    <source>
        <dbReference type="ARBA" id="ARBA00022669"/>
    </source>
</evidence>
<keyword evidence="5" id="KW-0732">Signal</keyword>
<dbReference type="GO" id="GO:0008061">
    <property type="term" value="F:chitin binding"/>
    <property type="evidence" value="ECO:0007669"/>
    <property type="project" value="UniProtKB-UniRule"/>
</dbReference>
<feature type="domain" description="Chitin-binding type-1" evidence="6">
    <location>
        <begin position="28"/>
        <end position="72"/>
    </location>
</feature>
<evidence type="ECO:0000259" key="6">
    <source>
        <dbReference type="PROSITE" id="PS50941"/>
    </source>
</evidence>
<evidence type="ECO:0000313" key="8">
    <source>
        <dbReference type="Proteomes" id="UP000820818"/>
    </source>
</evidence>
<feature type="signal peptide" evidence="5">
    <location>
        <begin position="1"/>
        <end position="28"/>
    </location>
</feature>
<evidence type="ECO:0000256" key="3">
    <source>
        <dbReference type="PROSITE-ProRule" id="PRU00261"/>
    </source>
</evidence>